<dbReference type="EMBL" id="ML208757">
    <property type="protein sequence ID" value="TFK60573.1"/>
    <property type="molecule type" value="Genomic_DNA"/>
</dbReference>
<organism evidence="1 2">
    <name type="scientific">Pluteus cervinus</name>
    <dbReference type="NCBI Taxonomy" id="181527"/>
    <lineage>
        <taxon>Eukaryota</taxon>
        <taxon>Fungi</taxon>
        <taxon>Dikarya</taxon>
        <taxon>Basidiomycota</taxon>
        <taxon>Agaricomycotina</taxon>
        <taxon>Agaricomycetes</taxon>
        <taxon>Agaricomycetidae</taxon>
        <taxon>Agaricales</taxon>
        <taxon>Pluteineae</taxon>
        <taxon>Pluteaceae</taxon>
        <taxon>Pluteus</taxon>
    </lineage>
</organism>
<feature type="non-terminal residue" evidence="1">
    <location>
        <position position="150"/>
    </location>
</feature>
<keyword evidence="2" id="KW-1185">Reference proteome</keyword>
<proteinExistence type="predicted"/>
<reference evidence="1 2" key="1">
    <citation type="journal article" date="2019" name="Nat. Ecol. Evol.">
        <title>Megaphylogeny resolves global patterns of mushroom evolution.</title>
        <authorList>
            <person name="Varga T."/>
            <person name="Krizsan K."/>
            <person name="Foldi C."/>
            <person name="Dima B."/>
            <person name="Sanchez-Garcia M."/>
            <person name="Sanchez-Ramirez S."/>
            <person name="Szollosi G.J."/>
            <person name="Szarkandi J.G."/>
            <person name="Papp V."/>
            <person name="Albert L."/>
            <person name="Andreopoulos W."/>
            <person name="Angelini C."/>
            <person name="Antonin V."/>
            <person name="Barry K.W."/>
            <person name="Bougher N.L."/>
            <person name="Buchanan P."/>
            <person name="Buyck B."/>
            <person name="Bense V."/>
            <person name="Catcheside P."/>
            <person name="Chovatia M."/>
            <person name="Cooper J."/>
            <person name="Damon W."/>
            <person name="Desjardin D."/>
            <person name="Finy P."/>
            <person name="Geml J."/>
            <person name="Haridas S."/>
            <person name="Hughes K."/>
            <person name="Justo A."/>
            <person name="Karasinski D."/>
            <person name="Kautmanova I."/>
            <person name="Kiss B."/>
            <person name="Kocsube S."/>
            <person name="Kotiranta H."/>
            <person name="LaButti K.M."/>
            <person name="Lechner B.E."/>
            <person name="Liimatainen K."/>
            <person name="Lipzen A."/>
            <person name="Lukacs Z."/>
            <person name="Mihaltcheva S."/>
            <person name="Morgado L.N."/>
            <person name="Niskanen T."/>
            <person name="Noordeloos M.E."/>
            <person name="Ohm R.A."/>
            <person name="Ortiz-Santana B."/>
            <person name="Ovrebo C."/>
            <person name="Racz N."/>
            <person name="Riley R."/>
            <person name="Savchenko A."/>
            <person name="Shiryaev A."/>
            <person name="Soop K."/>
            <person name="Spirin V."/>
            <person name="Szebenyi C."/>
            <person name="Tomsovsky M."/>
            <person name="Tulloss R.E."/>
            <person name="Uehling J."/>
            <person name="Grigoriev I.V."/>
            <person name="Vagvolgyi C."/>
            <person name="Papp T."/>
            <person name="Martin F.M."/>
            <person name="Miettinen O."/>
            <person name="Hibbett D.S."/>
            <person name="Nagy L.G."/>
        </authorList>
    </citation>
    <scope>NUCLEOTIDE SEQUENCE [LARGE SCALE GENOMIC DNA]</scope>
    <source>
        <strain evidence="1 2">NL-1719</strain>
    </source>
</reference>
<protein>
    <submittedName>
        <fullName evidence="1">Uncharacterized protein</fullName>
    </submittedName>
</protein>
<gene>
    <name evidence="1" type="ORF">BDN72DRAFT_745561</name>
</gene>
<evidence type="ECO:0000313" key="2">
    <source>
        <dbReference type="Proteomes" id="UP000308600"/>
    </source>
</evidence>
<evidence type="ECO:0000313" key="1">
    <source>
        <dbReference type="EMBL" id="TFK60573.1"/>
    </source>
</evidence>
<name>A0ACD3A416_9AGAR</name>
<dbReference type="Proteomes" id="UP000308600">
    <property type="component" value="Unassembled WGS sequence"/>
</dbReference>
<sequence>MVSCVLLQRISEALSYAKGITAPFGGVNMIFVGDFAQLPPVAETRLYSRSERLQNTDVSTPGGQRALQGRLLWLSVDVVIELTEYIRQQGSENQRFVDLLRRLHLLLDPTWKHATMIVTSNASKDAINEEHTRRFAAETGQPFNHYYASD</sequence>
<accession>A0ACD3A416</accession>